<dbReference type="SUPFAM" id="SSF117856">
    <property type="entry name" value="AF0104/ALDC/Ptd012-like"/>
    <property type="match status" value="1"/>
</dbReference>
<dbReference type="Pfam" id="PF03479">
    <property type="entry name" value="PCC"/>
    <property type="match status" value="1"/>
</dbReference>
<evidence type="ECO:0000259" key="1">
    <source>
        <dbReference type="PROSITE" id="PS51742"/>
    </source>
</evidence>
<dbReference type="EMBL" id="BART01037114">
    <property type="protein sequence ID" value="GAH05658.1"/>
    <property type="molecule type" value="Genomic_DNA"/>
</dbReference>
<gene>
    <name evidence="2" type="ORF">S01H4_62262</name>
</gene>
<feature type="domain" description="PPC" evidence="1">
    <location>
        <begin position="1"/>
        <end position="82"/>
    </location>
</feature>
<protein>
    <recommendedName>
        <fullName evidence="1">PPC domain-containing protein</fullName>
    </recommendedName>
</protein>
<sequence length="85" mass="8937">MLLPIDGAHEVVGVGVLAPGEDGKPVLHIHAALGRAGQTMTGCLRHGVTTWLVGEVILYEILGADVARVKDEQSGFELLEPGINQ</sequence>
<reference evidence="2" key="1">
    <citation type="journal article" date="2014" name="Front. Microbiol.">
        <title>High frequency of phylogenetically diverse reductive dehalogenase-homologous genes in deep subseafloor sedimentary metagenomes.</title>
        <authorList>
            <person name="Kawai M."/>
            <person name="Futagami T."/>
            <person name="Toyoda A."/>
            <person name="Takaki Y."/>
            <person name="Nishi S."/>
            <person name="Hori S."/>
            <person name="Arai W."/>
            <person name="Tsubouchi T."/>
            <person name="Morono Y."/>
            <person name="Uchiyama I."/>
            <person name="Ito T."/>
            <person name="Fujiyama A."/>
            <person name="Inagaki F."/>
            <person name="Takami H."/>
        </authorList>
    </citation>
    <scope>NUCLEOTIDE SEQUENCE</scope>
    <source>
        <strain evidence="2">Expedition CK06-06</strain>
    </source>
</reference>
<evidence type="ECO:0000313" key="2">
    <source>
        <dbReference type="EMBL" id="GAH05658.1"/>
    </source>
</evidence>
<name>X1EAG3_9ZZZZ</name>
<organism evidence="2">
    <name type="scientific">marine sediment metagenome</name>
    <dbReference type="NCBI Taxonomy" id="412755"/>
    <lineage>
        <taxon>unclassified sequences</taxon>
        <taxon>metagenomes</taxon>
        <taxon>ecological metagenomes</taxon>
    </lineage>
</organism>
<dbReference type="PROSITE" id="PS51742">
    <property type="entry name" value="PPC"/>
    <property type="match status" value="1"/>
</dbReference>
<dbReference type="AlphaFoldDB" id="X1EAG3"/>
<comment type="caution">
    <text evidence="2">The sequence shown here is derived from an EMBL/GenBank/DDBJ whole genome shotgun (WGS) entry which is preliminary data.</text>
</comment>
<proteinExistence type="predicted"/>
<dbReference type="Gene3D" id="3.30.1330.80">
    <property type="entry name" value="Hypothetical protein, similar to alpha- acetolactate decarboxylase, domain 2"/>
    <property type="match status" value="1"/>
</dbReference>
<dbReference type="InterPro" id="IPR005175">
    <property type="entry name" value="PPC_dom"/>
</dbReference>
<accession>X1EAG3</accession>